<dbReference type="OrthoDB" id="9766107at2"/>
<dbReference type="CDD" id="cd16142">
    <property type="entry name" value="ARS_like"/>
    <property type="match status" value="1"/>
</dbReference>
<feature type="domain" description="Sulfatase N-terminal" evidence="7">
    <location>
        <begin position="59"/>
        <end position="394"/>
    </location>
</feature>
<dbReference type="AlphaFoldDB" id="A0A3N4M7B7"/>
<dbReference type="SUPFAM" id="SSF53649">
    <property type="entry name" value="Alkaline phosphatase-like"/>
    <property type="match status" value="1"/>
</dbReference>
<dbReference type="PANTHER" id="PTHR42693">
    <property type="entry name" value="ARYLSULFATASE FAMILY MEMBER"/>
    <property type="match status" value="1"/>
</dbReference>
<comment type="similarity">
    <text evidence="2">Belongs to the sulfatase family.</text>
</comment>
<dbReference type="InterPro" id="IPR017850">
    <property type="entry name" value="Alkaline_phosphatase_core_sf"/>
</dbReference>
<organism evidence="8 9">
    <name type="scientific">Chitinophaga barathri</name>
    <dbReference type="NCBI Taxonomy" id="1647451"/>
    <lineage>
        <taxon>Bacteria</taxon>
        <taxon>Pseudomonadati</taxon>
        <taxon>Bacteroidota</taxon>
        <taxon>Chitinophagia</taxon>
        <taxon>Chitinophagales</taxon>
        <taxon>Chitinophagaceae</taxon>
        <taxon>Chitinophaga</taxon>
    </lineage>
</organism>
<comment type="cofactor">
    <cofactor evidence="1">
        <name>Ca(2+)</name>
        <dbReference type="ChEBI" id="CHEBI:29108"/>
    </cofactor>
</comment>
<evidence type="ECO:0000256" key="6">
    <source>
        <dbReference type="ARBA" id="ARBA00022837"/>
    </source>
</evidence>
<keyword evidence="6" id="KW-0106">Calcium</keyword>
<keyword evidence="3" id="KW-0479">Metal-binding</keyword>
<sequence length="550" mass="61380">MCWRLRSVICTRFACNSLLSHYSPNITVMIQSARLLCCCLLTALAAGMSAGELKAQKKPNILFIMTDDVGWGDLGCFGGGAMRGAPTPHLDRLAAEGARFVNYYGQASCTAGRASFMTGRIPIRTSLSLVLVPGDPDHLTNETPTIAQFLKQNGYSTVQLGKWHLGDVPAAYPTSVGFDEMYHMLPYYAGVYAYDDPELNPAWPKNDAEFMKKWNSINLGEWEAKAGGSPRQIRRFDYKNLITSDTEIRETAISWIKSHAKDDKPFFMYLNFMKVHQPNFPSPEWKGKSPAGMPYQDALMELDDNSGRVIQTIRDLGLEENTIIIWTTDNGAWVDAWPDAGYTPFRGEKGSAYEGGFRVPCIAAWKGHIKPGTTSTEMMSHMDWWPTFAGILGVQPPPHEWKDNKGKPIIFDGIDNSDYVLGKGPSKRDHFFFYYDQSFGGVRVKQYKFMFTAKDSWLGPSMPLTSAPAVYNLLWDPAEQYDILFNGAAPSTGIKTSAGRFAGPDHGWTLTMIMNPVLMPHFAELKKFPHIKSLIGGGPYHMIPDENKPN</sequence>
<proteinExistence type="inferred from homology"/>
<evidence type="ECO:0000256" key="5">
    <source>
        <dbReference type="ARBA" id="ARBA00022801"/>
    </source>
</evidence>
<evidence type="ECO:0000259" key="7">
    <source>
        <dbReference type="Pfam" id="PF00884"/>
    </source>
</evidence>
<evidence type="ECO:0000256" key="2">
    <source>
        <dbReference type="ARBA" id="ARBA00008779"/>
    </source>
</evidence>
<gene>
    <name evidence="8" type="ORF">EG028_21235</name>
</gene>
<dbReference type="Pfam" id="PF00884">
    <property type="entry name" value="Sulfatase"/>
    <property type="match status" value="1"/>
</dbReference>
<dbReference type="PANTHER" id="PTHR42693:SF42">
    <property type="entry name" value="ARYLSULFATASE G"/>
    <property type="match status" value="1"/>
</dbReference>
<evidence type="ECO:0000256" key="3">
    <source>
        <dbReference type="ARBA" id="ARBA00022723"/>
    </source>
</evidence>
<dbReference type="Gene3D" id="3.30.1120.10">
    <property type="match status" value="1"/>
</dbReference>
<dbReference type="InterPro" id="IPR000917">
    <property type="entry name" value="Sulfatase_N"/>
</dbReference>
<evidence type="ECO:0000313" key="8">
    <source>
        <dbReference type="EMBL" id="RPD39138.1"/>
    </source>
</evidence>
<comment type="caution">
    <text evidence="8">The sequence shown here is derived from an EMBL/GenBank/DDBJ whole genome shotgun (WGS) entry which is preliminary data.</text>
</comment>
<dbReference type="GO" id="GO:0004065">
    <property type="term" value="F:arylsulfatase activity"/>
    <property type="evidence" value="ECO:0007669"/>
    <property type="project" value="TreeGrafter"/>
</dbReference>
<keyword evidence="9" id="KW-1185">Reference proteome</keyword>
<evidence type="ECO:0000313" key="9">
    <source>
        <dbReference type="Proteomes" id="UP000279089"/>
    </source>
</evidence>
<evidence type="ECO:0000256" key="1">
    <source>
        <dbReference type="ARBA" id="ARBA00001913"/>
    </source>
</evidence>
<name>A0A3N4M7B7_9BACT</name>
<keyword evidence="4" id="KW-0732">Signal</keyword>
<dbReference type="GO" id="GO:0046872">
    <property type="term" value="F:metal ion binding"/>
    <property type="evidence" value="ECO:0007669"/>
    <property type="project" value="UniProtKB-KW"/>
</dbReference>
<protein>
    <submittedName>
        <fullName evidence="8">Arylsulfatase</fullName>
    </submittedName>
</protein>
<dbReference type="InterPro" id="IPR050738">
    <property type="entry name" value="Sulfatase"/>
</dbReference>
<dbReference type="EMBL" id="RMBX01000012">
    <property type="protein sequence ID" value="RPD39138.1"/>
    <property type="molecule type" value="Genomic_DNA"/>
</dbReference>
<accession>A0A3N4M7B7</accession>
<dbReference type="Proteomes" id="UP000279089">
    <property type="component" value="Unassembled WGS sequence"/>
</dbReference>
<keyword evidence="5" id="KW-0378">Hydrolase</keyword>
<reference evidence="9" key="1">
    <citation type="submission" date="2018-11" db="EMBL/GenBank/DDBJ databases">
        <title>Chitinophaga lutea sp.nov., isolate from arsenic contaminated soil.</title>
        <authorList>
            <person name="Zong Y."/>
        </authorList>
    </citation>
    <scope>NUCLEOTIDE SEQUENCE [LARGE SCALE GENOMIC DNA]</scope>
    <source>
        <strain evidence="9">YLT18</strain>
    </source>
</reference>
<dbReference type="Gene3D" id="3.40.720.10">
    <property type="entry name" value="Alkaline Phosphatase, subunit A"/>
    <property type="match status" value="1"/>
</dbReference>
<evidence type="ECO:0000256" key="4">
    <source>
        <dbReference type="ARBA" id="ARBA00022729"/>
    </source>
</evidence>